<dbReference type="Pfam" id="PF00147">
    <property type="entry name" value="Fibrinogen_C"/>
    <property type="match status" value="1"/>
</dbReference>
<evidence type="ECO:0000256" key="2">
    <source>
        <dbReference type="ARBA" id="ARBA00023319"/>
    </source>
</evidence>
<reference evidence="9 10" key="1">
    <citation type="journal article" date="2021" name="Sci. Rep.">
        <title>Chromosome anchoring in Senegalese sole (Solea senegalensis) reveals sex-associated markers and genome rearrangements in flatfish.</title>
        <authorList>
            <person name="Guerrero-Cozar I."/>
            <person name="Gomez-Garrido J."/>
            <person name="Berbel C."/>
            <person name="Martinez-Blanch J.F."/>
            <person name="Alioto T."/>
            <person name="Claros M.G."/>
            <person name="Gagnaire P.A."/>
            <person name="Manchado M."/>
        </authorList>
    </citation>
    <scope>NUCLEOTIDE SEQUENCE [LARGE SCALE GENOMIC DNA]</scope>
    <source>
        <strain evidence="9">Sse05_10M</strain>
    </source>
</reference>
<dbReference type="PROSITE" id="PS51406">
    <property type="entry name" value="FIBRINOGEN_C_2"/>
    <property type="match status" value="1"/>
</dbReference>
<keyword evidence="10" id="KW-1185">Reference proteome</keyword>
<dbReference type="FunFam" id="2.60.40.10:FF:000032">
    <property type="entry name" value="palladin isoform X1"/>
    <property type="match status" value="1"/>
</dbReference>
<feature type="domain" description="Ig-like" evidence="7">
    <location>
        <begin position="927"/>
        <end position="1030"/>
    </location>
</feature>
<dbReference type="PROSITE" id="PS00514">
    <property type="entry name" value="FIBRINOGEN_C_1"/>
    <property type="match status" value="1"/>
</dbReference>
<evidence type="ECO:0000313" key="10">
    <source>
        <dbReference type="Proteomes" id="UP000693946"/>
    </source>
</evidence>
<dbReference type="Proteomes" id="UP000693946">
    <property type="component" value="Linkage Group LG19"/>
</dbReference>
<dbReference type="FunFam" id="3.90.215.10:FF:000001">
    <property type="entry name" value="Tenascin isoform 1"/>
    <property type="match status" value="1"/>
</dbReference>
<dbReference type="InterPro" id="IPR047012">
    <property type="entry name" value="ICAM_VCAM"/>
</dbReference>
<dbReference type="AlphaFoldDB" id="A0AAV6RML0"/>
<comment type="caution">
    <text evidence="9">The sequence shown here is derived from an EMBL/GenBank/DDBJ whole genome shotgun (WGS) entry which is preliminary data.</text>
</comment>
<evidence type="ECO:0000256" key="5">
    <source>
        <dbReference type="SAM" id="Phobius"/>
    </source>
</evidence>
<feature type="region of interest" description="Disordered" evidence="4">
    <location>
        <begin position="26"/>
        <end position="45"/>
    </location>
</feature>
<proteinExistence type="predicted"/>
<gene>
    <name evidence="9" type="ORF">JOB18_047735</name>
</gene>
<feature type="domain" description="Fibrinogen C-terminal" evidence="8">
    <location>
        <begin position="273"/>
        <end position="493"/>
    </location>
</feature>
<evidence type="ECO:0000259" key="7">
    <source>
        <dbReference type="PROSITE" id="PS50835"/>
    </source>
</evidence>
<dbReference type="NCBIfam" id="NF040941">
    <property type="entry name" value="GGGWT_bact"/>
    <property type="match status" value="1"/>
</dbReference>
<sequence length="1261" mass="141041">MEKTLTIGLTLFLTLCVDVPAAGGRKDGVDVDHSQKRSSRSSGTNGGRCSYTFIVPQQKLTGALCLNTQSAAANAVNQSEVAALRAELRRQQEQLEKLRGQLDQEGALAMEVRALRKESNTMNSRITQLYAQLLNEVISKKDQALEQRRVENLLLNASTQALQVSSNYRELEKKYGALTSMMSSQNQFIARLEKQCQCRDSSHQSSVVVTEPPKIQPNVHRNYSSEANKMTNDVQRDQSAPPQQQETTGRVHSLPRTTANTPTDPPFISFPVTKTPGPWRDCQDVLESGETTSGIYLLRPQSANRLMQAWCDQSQAQGGWTVVQRRQDGSVNFFRTWEQYKQGFGNLDGEYWLGLEHLYWLTKQAHYKLRVALEDWQGRHVFAEYDSFRLEPETDWYRLRLGQYHGNAGDSLSWHNNKAFTTLDRDKDSYTGNCAHYQKGGWWYHMCAHSNLNGVWYRGGHYRSRYQDGVYWAEFHGGSYSLNSSNCVLPGQCHQSQNQSSPGAGAGRPLDYPETHFPSSIHVLLLPANTTLPLRMLHLLMLALFLGDVDSTCSVYNSTLRLVPPEVVEEYGREVSVNCTSENGIHDGMYWKHGNRESNLTEDDFTSWRLSLSEWNVTTAKCILMLPDGSECSEDLEITLYKNPDSVNLYPTQYVNDLVEGTLYELQCDIVEVAPIQNLTVRWYKDSQVVRTETFTSNTTRTPVSESSLFTVNISREDDGAWFRCEAQLDFGPHRSKQPVLSEPHVISVYYAPELNGTADEGVHVAQGADVTLACDAKGNPPPEFHWTRDGVNMTEDKSYVNVSQVNTNVTYVCTATNRVGTTTKRIHVYVREDVVEAPADAVTPPEPPIVCSLVPDKVAVRFGDPLSINCVTTATNVYRMSWKESNVLSFHKSPTATWKMEKVEDWNIQPKCQVSLVSGHSCSATPAITVYKTPDAVSLSAHADGLMVEDTVNFLTCHIVNVAPVQNLTVTLYRGNKTVSTHGFNSTLVTPASVSSHFSLIPVRDDDGAQYRCSAELHLGQQTVPATSSEPYTAVVHYGPLFTCDSQYRVKEHDKVQRMCDPEGAPTPTIRWFKGGNEIGSPQRWTKHDSGVYVLKAENRHGTANHTLSLDVWFAPEIKEGNVSMEFTPGENVTLDCHAEGNPVPKVLWKNTSAVNVMQTTGGHHGSIRVTVATSTNAGVYICVATNEVGTVSRSVTLQMKGQAFVRRLSFILWPLLVIFIIFFFIVLFVLCRCRKNHGQYSFITDKDIPLMTKSDGSKV</sequence>
<organism evidence="9 10">
    <name type="scientific">Solea senegalensis</name>
    <name type="common">Senegalese sole</name>
    <dbReference type="NCBI Taxonomy" id="28829"/>
    <lineage>
        <taxon>Eukaryota</taxon>
        <taxon>Metazoa</taxon>
        <taxon>Chordata</taxon>
        <taxon>Craniata</taxon>
        <taxon>Vertebrata</taxon>
        <taxon>Euteleostomi</taxon>
        <taxon>Actinopterygii</taxon>
        <taxon>Neopterygii</taxon>
        <taxon>Teleostei</taxon>
        <taxon>Neoteleostei</taxon>
        <taxon>Acanthomorphata</taxon>
        <taxon>Carangaria</taxon>
        <taxon>Pleuronectiformes</taxon>
        <taxon>Pleuronectoidei</taxon>
        <taxon>Soleidae</taxon>
        <taxon>Solea</taxon>
    </lineage>
</organism>
<dbReference type="Pfam" id="PF07679">
    <property type="entry name" value="I-set"/>
    <property type="match status" value="1"/>
</dbReference>
<feature type="domain" description="Ig-like" evidence="7">
    <location>
        <begin position="651"/>
        <end position="742"/>
    </location>
</feature>
<keyword evidence="1" id="KW-1015">Disulfide bond</keyword>
<keyword evidence="5" id="KW-0472">Membrane</keyword>
<dbReference type="GO" id="GO:0007155">
    <property type="term" value="P:cell adhesion"/>
    <property type="evidence" value="ECO:0007669"/>
    <property type="project" value="InterPro"/>
</dbReference>
<evidence type="ECO:0000313" key="9">
    <source>
        <dbReference type="EMBL" id="KAG7506154.1"/>
    </source>
</evidence>
<dbReference type="SMART" id="SM00408">
    <property type="entry name" value="IGc2"/>
    <property type="match status" value="5"/>
</dbReference>
<keyword evidence="3" id="KW-0175">Coiled coil</keyword>
<keyword evidence="5" id="KW-0812">Transmembrane</keyword>
<evidence type="ECO:0000256" key="4">
    <source>
        <dbReference type="SAM" id="MobiDB-lite"/>
    </source>
</evidence>
<feature type="transmembrane region" description="Helical" evidence="5">
    <location>
        <begin position="1212"/>
        <end position="1233"/>
    </location>
</feature>
<dbReference type="SMART" id="SM00186">
    <property type="entry name" value="FBG"/>
    <property type="match status" value="1"/>
</dbReference>
<dbReference type="PANTHER" id="PTHR13771:SF9">
    <property type="entry name" value="INTERCELLULAR ADHESION MOLECULE 5"/>
    <property type="match status" value="1"/>
</dbReference>
<feature type="domain" description="Ig-like" evidence="7">
    <location>
        <begin position="1117"/>
        <end position="1200"/>
    </location>
</feature>
<dbReference type="InterPro" id="IPR007110">
    <property type="entry name" value="Ig-like_dom"/>
</dbReference>
<dbReference type="InterPro" id="IPR003598">
    <property type="entry name" value="Ig_sub2"/>
</dbReference>
<feature type="coiled-coil region" evidence="3">
    <location>
        <begin position="74"/>
        <end position="108"/>
    </location>
</feature>
<dbReference type="PANTHER" id="PTHR13771">
    <property type="entry name" value="INTERCELLULAR ADHESION MOLECULE"/>
    <property type="match status" value="1"/>
</dbReference>
<feature type="region of interest" description="Disordered" evidence="4">
    <location>
        <begin position="231"/>
        <end position="273"/>
    </location>
</feature>
<name>A0AAV6RML0_SOLSE</name>
<dbReference type="CDD" id="cd00087">
    <property type="entry name" value="FReD"/>
    <property type="match status" value="1"/>
</dbReference>
<feature type="chain" id="PRO_5043540666" evidence="6">
    <location>
        <begin position="25"/>
        <end position="1261"/>
    </location>
</feature>
<keyword evidence="6" id="KW-0732">Signal</keyword>
<dbReference type="EMBL" id="JAGKHQ010000011">
    <property type="protein sequence ID" value="KAG7506154.1"/>
    <property type="molecule type" value="Genomic_DNA"/>
</dbReference>
<feature type="domain" description="Ig-like" evidence="7">
    <location>
        <begin position="1032"/>
        <end position="1112"/>
    </location>
</feature>
<dbReference type="PROSITE" id="PS50835">
    <property type="entry name" value="IG_LIKE"/>
    <property type="match status" value="5"/>
</dbReference>
<evidence type="ECO:0000256" key="3">
    <source>
        <dbReference type="SAM" id="Coils"/>
    </source>
</evidence>
<feature type="domain" description="Ig-like" evidence="7">
    <location>
        <begin position="753"/>
        <end position="828"/>
    </location>
</feature>
<evidence type="ECO:0000256" key="1">
    <source>
        <dbReference type="ARBA" id="ARBA00023157"/>
    </source>
</evidence>
<evidence type="ECO:0000259" key="8">
    <source>
        <dbReference type="PROSITE" id="PS51406"/>
    </source>
</evidence>
<dbReference type="Pfam" id="PF13895">
    <property type="entry name" value="Ig_2"/>
    <property type="match status" value="1"/>
</dbReference>
<protein>
    <submittedName>
        <fullName evidence="9">Angiopoietin-related protein 6</fullName>
    </submittedName>
</protein>
<dbReference type="InterPro" id="IPR003599">
    <property type="entry name" value="Ig_sub"/>
</dbReference>
<evidence type="ECO:0000256" key="6">
    <source>
        <dbReference type="SAM" id="SignalP"/>
    </source>
</evidence>
<dbReference type="InterPro" id="IPR020837">
    <property type="entry name" value="Fibrinogen_CS"/>
</dbReference>
<dbReference type="InterPro" id="IPR002181">
    <property type="entry name" value="Fibrinogen_a/b/g_C_dom"/>
</dbReference>
<accession>A0AAV6RML0</accession>
<feature type="compositionally biased region" description="Basic and acidic residues" evidence="4">
    <location>
        <begin position="26"/>
        <end position="35"/>
    </location>
</feature>
<dbReference type="GO" id="GO:0005178">
    <property type="term" value="F:integrin binding"/>
    <property type="evidence" value="ECO:0007669"/>
    <property type="project" value="InterPro"/>
</dbReference>
<feature type="signal peptide" evidence="6">
    <location>
        <begin position="1"/>
        <end position="24"/>
    </location>
</feature>
<keyword evidence="2" id="KW-0393">Immunoglobulin domain</keyword>
<dbReference type="SMART" id="SM00409">
    <property type="entry name" value="IG"/>
    <property type="match status" value="5"/>
</dbReference>
<dbReference type="InterPro" id="IPR013098">
    <property type="entry name" value="Ig_I-set"/>
</dbReference>
<feature type="compositionally biased region" description="Polar residues" evidence="4">
    <location>
        <begin position="231"/>
        <end position="262"/>
    </location>
</feature>
<keyword evidence="5" id="KW-1133">Transmembrane helix</keyword>